<accession>A0ABR8Q8T8</accession>
<proteinExistence type="predicted"/>
<feature type="compositionally biased region" description="Pro residues" evidence="1">
    <location>
        <begin position="242"/>
        <end position="252"/>
    </location>
</feature>
<organism evidence="2 3">
    <name type="scientific">Cellulomonas avistercoris</name>
    <dbReference type="NCBI Taxonomy" id="2762242"/>
    <lineage>
        <taxon>Bacteria</taxon>
        <taxon>Bacillati</taxon>
        <taxon>Actinomycetota</taxon>
        <taxon>Actinomycetes</taxon>
        <taxon>Micrococcales</taxon>
        <taxon>Cellulomonadaceae</taxon>
        <taxon>Cellulomonas</taxon>
    </lineage>
</organism>
<dbReference type="EMBL" id="JACSQV010000001">
    <property type="protein sequence ID" value="MBD7916843.1"/>
    <property type="molecule type" value="Genomic_DNA"/>
</dbReference>
<dbReference type="InterPro" id="IPR014717">
    <property type="entry name" value="Transl_elong_EF1B/ribsomal_bS6"/>
</dbReference>
<sequence length="260" mass="26532">MKEAKSGPWIAGTVVVSLLLGAAGWLLMISPAFAAASETRVEAEAQVAQNDLTRIRINELKTQFEQIDALKAELNGLQAQIPTDGQLAEYRRQIAVTAAAHSVTVVALQTSTPTPVLPPVVEAPVEAPAEGEAAPTDDAAAAPAAPDPAVAQQALYAIPVTIDIVGTYQNVLAFLADVQSNQPRLLAVETITATSQQAAEASGGKPATAPGDLGLVVAGYLFALPDAAPVTPEVPADGEAPAPAPLPVPDPAKNPMVPLG</sequence>
<dbReference type="Gene3D" id="3.30.70.60">
    <property type="match status" value="1"/>
</dbReference>
<reference evidence="2 3" key="1">
    <citation type="submission" date="2020-08" db="EMBL/GenBank/DDBJ databases">
        <title>A Genomic Blueprint of the Chicken Gut Microbiome.</title>
        <authorList>
            <person name="Gilroy R."/>
            <person name="Ravi A."/>
            <person name="Getino M."/>
            <person name="Pursley I."/>
            <person name="Horton D.L."/>
            <person name="Alikhan N.-F."/>
            <person name="Baker D."/>
            <person name="Gharbi K."/>
            <person name="Hall N."/>
            <person name="Watson M."/>
            <person name="Adriaenssens E.M."/>
            <person name="Foster-Nyarko E."/>
            <person name="Jarju S."/>
            <person name="Secka A."/>
            <person name="Antonio M."/>
            <person name="Oren A."/>
            <person name="Chaudhuri R."/>
            <person name="La Ragione R.M."/>
            <person name="Hildebrand F."/>
            <person name="Pallen M.J."/>
        </authorList>
    </citation>
    <scope>NUCLEOTIDE SEQUENCE [LARGE SCALE GENOMIC DNA]</scope>
    <source>
        <strain evidence="2 3">Sa3CUA2</strain>
    </source>
</reference>
<gene>
    <name evidence="2" type="primary">pilO</name>
    <name evidence="2" type="ORF">H9657_00920</name>
</gene>
<comment type="caution">
    <text evidence="2">The sequence shown here is derived from an EMBL/GenBank/DDBJ whole genome shotgun (WGS) entry which is preliminary data.</text>
</comment>
<dbReference type="RefSeq" id="WP_191779403.1">
    <property type="nucleotide sequence ID" value="NZ_JACSQV010000001.1"/>
</dbReference>
<protein>
    <submittedName>
        <fullName evidence="2">Type 4a pilus biogenesis protein PilO</fullName>
    </submittedName>
</protein>
<dbReference type="InterPro" id="IPR007445">
    <property type="entry name" value="PilO"/>
</dbReference>
<name>A0ABR8Q8T8_9CELL</name>
<feature type="region of interest" description="Disordered" evidence="1">
    <location>
        <begin position="232"/>
        <end position="260"/>
    </location>
</feature>
<dbReference type="Proteomes" id="UP000604241">
    <property type="component" value="Unassembled WGS sequence"/>
</dbReference>
<evidence type="ECO:0000256" key="1">
    <source>
        <dbReference type="SAM" id="MobiDB-lite"/>
    </source>
</evidence>
<evidence type="ECO:0000313" key="3">
    <source>
        <dbReference type="Proteomes" id="UP000604241"/>
    </source>
</evidence>
<keyword evidence="3" id="KW-1185">Reference proteome</keyword>
<dbReference type="Pfam" id="PF04350">
    <property type="entry name" value="PilO"/>
    <property type="match status" value="1"/>
</dbReference>
<evidence type="ECO:0000313" key="2">
    <source>
        <dbReference type="EMBL" id="MBD7916843.1"/>
    </source>
</evidence>